<dbReference type="Proteomes" id="UP000001095">
    <property type="component" value="Unassembled WGS sequence"/>
</dbReference>
<dbReference type="OrthoDB" id="9806005at2"/>
<protein>
    <recommendedName>
        <fullName evidence="3">N-acetyltransferase domain-containing protein</fullName>
    </recommendedName>
</protein>
<reference evidence="1 2" key="1">
    <citation type="submission" date="2012-04" db="EMBL/GenBank/DDBJ databases">
        <title>The Genome Sequence of Afipia clevelandensis ATCC 49720.</title>
        <authorList>
            <consortium name="The Broad Institute Genome Sequencing Platform"/>
            <person name="Earl A."/>
            <person name="Ward D."/>
            <person name="Feldgarden M."/>
            <person name="Gevers D."/>
            <person name="Huys G."/>
            <person name="Walker B."/>
            <person name="Young S.K."/>
            <person name="Zeng Q."/>
            <person name="Gargeya S."/>
            <person name="Fitzgerald M."/>
            <person name="Haas B."/>
            <person name="Abouelleil A."/>
            <person name="Alvarado L."/>
            <person name="Arachchi H.M."/>
            <person name="Berlin A."/>
            <person name="Chapman S.B."/>
            <person name="Goldberg J."/>
            <person name="Griggs A."/>
            <person name="Gujja S."/>
            <person name="Hansen M."/>
            <person name="Howarth C."/>
            <person name="Imamovic A."/>
            <person name="Larimer J."/>
            <person name="McCowen C."/>
            <person name="Montmayeur A."/>
            <person name="Murphy C."/>
            <person name="Neiman D."/>
            <person name="Pearson M."/>
            <person name="Priest M."/>
            <person name="Roberts A."/>
            <person name="Saif S."/>
            <person name="Shea T."/>
            <person name="Sisk P."/>
            <person name="Sykes S."/>
            <person name="Wortman J."/>
            <person name="Nusbaum C."/>
            <person name="Birren B."/>
        </authorList>
    </citation>
    <scope>NUCLEOTIDE SEQUENCE [LARGE SCALE GENOMIC DNA]</scope>
    <source>
        <strain evidence="1 2">ATCC 49720</strain>
    </source>
</reference>
<dbReference type="PANTHER" id="PTHR41368:SF1">
    <property type="entry name" value="PROTEIN YGHO"/>
    <property type="match status" value="1"/>
</dbReference>
<name>K8NN86_9BRAD</name>
<organism evidence="1 2">
    <name type="scientific">Afipia clevelandensis ATCC 49720</name>
    <dbReference type="NCBI Taxonomy" id="883079"/>
    <lineage>
        <taxon>Bacteria</taxon>
        <taxon>Pseudomonadati</taxon>
        <taxon>Pseudomonadota</taxon>
        <taxon>Alphaproteobacteria</taxon>
        <taxon>Hyphomicrobiales</taxon>
        <taxon>Nitrobacteraceae</taxon>
        <taxon>Afipia</taxon>
    </lineage>
</organism>
<dbReference type="PANTHER" id="PTHR41368">
    <property type="entry name" value="PROTEIN YGHO"/>
    <property type="match status" value="1"/>
</dbReference>
<dbReference type="PATRIC" id="fig|883079.3.peg.4087"/>
<dbReference type="InterPro" id="IPR039968">
    <property type="entry name" value="BcerS-like"/>
</dbReference>
<evidence type="ECO:0008006" key="3">
    <source>
        <dbReference type="Google" id="ProtNLM"/>
    </source>
</evidence>
<dbReference type="Gene3D" id="3.40.630.30">
    <property type="match status" value="1"/>
</dbReference>
<evidence type="ECO:0000313" key="2">
    <source>
        <dbReference type="Proteomes" id="UP000001095"/>
    </source>
</evidence>
<gene>
    <name evidence="1" type="ORF">HMPREF9696_04003</name>
</gene>
<proteinExistence type="predicted"/>
<dbReference type="HOGENOM" id="CLU_053649_0_0_5"/>
<dbReference type="InterPro" id="IPR016181">
    <property type="entry name" value="Acyl_CoA_acyltransferase"/>
</dbReference>
<sequence length="379" mass="42439">MIAVTPVASRKDLQDFLRLPRLLYRGMQGYSAPLDMERKQTLSPKKSPFFQNNEAVFFLARLKGKAVGRISAQILGDAPAQWPLKTGLFGCLDVIDDPRVTSTLLDEAGRWLQARGMDRMRGPFNLSSNGETGLQIGGQSHNPMVMTPWHPPYLAAHVEASSLEPVKDVVSYSLDLARLGPSDLKRHRALTAKTTGHLKVRSLDLRHLRRDIGIITTIYNDAWSSNWGFTPISDAESLAMADSLKAIIQQDMAVIVERDGMPIAVALWIPNIQEMVADMDGRLLPFNWIRFLWRARRRAYSSCRVILLGVAQSERGNPSNLGLPAMMIGELVHRSINHKIRQVELGWVLEDNMGLRRTIERIGGTISTTHRIYEIGLST</sequence>
<evidence type="ECO:0000313" key="1">
    <source>
        <dbReference type="EMBL" id="EKS31782.1"/>
    </source>
</evidence>
<dbReference type="RefSeq" id="WP_002714873.1">
    <property type="nucleotide sequence ID" value="NZ_KB375281.1"/>
</dbReference>
<accession>K8NN86</accession>
<dbReference type="EMBL" id="AGWY01000018">
    <property type="protein sequence ID" value="EKS31782.1"/>
    <property type="molecule type" value="Genomic_DNA"/>
</dbReference>
<dbReference type="AlphaFoldDB" id="K8NN86"/>
<keyword evidence="2" id="KW-1185">Reference proteome</keyword>
<comment type="caution">
    <text evidence="1">The sequence shown here is derived from an EMBL/GenBank/DDBJ whole genome shotgun (WGS) entry which is preliminary data.</text>
</comment>
<dbReference type="SUPFAM" id="SSF55729">
    <property type="entry name" value="Acyl-CoA N-acyltransferases (Nat)"/>
    <property type="match status" value="1"/>
</dbReference>